<protein>
    <submittedName>
        <fullName evidence="1">Uncharacterized protein</fullName>
    </submittedName>
</protein>
<evidence type="ECO:0000313" key="1">
    <source>
        <dbReference type="EMBL" id="MBB4091689.1"/>
    </source>
</evidence>
<organism evidence="1 2">
    <name type="scientific">Brucella pecoris</name>
    <dbReference type="NCBI Taxonomy" id="867683"/>
    <lineage>
        <taxon>Bacteria</taxon>
        <taxon>Pseudomonadati</taxon>
        <taxon>Pseudomonadota</taxon>
        <taxon>Alphaproteobacteria</taxon>
        <taxon>Hyphomicrobiales</taxon>
        <taxon>Brucellaceae</taxon>
        <taxon>Brucella/Ochrobactrum group</taxon>
        <taxon>Brucella</taxon>
    </lineage>
</organism>
<dbReference type="Proteomes" id="UP000553980">
    <property type="component" value="Unassembled WGS sequence"/>
</dbReference>
<evidence type="ECO:0000313" key="2">
    <source>
        <dbReference type="Proteomes" id="UP000553980"/>
    </source>
</evidence>
<gene>
    <name evidence="1" type="ORF">GGQ79_000162</name>
</gene>
<comment type="caution">
    <text evidence="1">The sequence shown here is derived from an EMBL/GenBank/DDBJ whole genome shotgun (WGS) entry which is preliminary data.</text>
</comment>
<sequence length="71" mass="8030">MMEERFARFREGNAASPSFQKRHLACGFHVTQAFARSGKRQADLGRAMRDAAGISYGEKQAEVCEIKTHER</sequence>
<dbReference type="AlphaFoldDB" id="A0AB34YKY7"/>
<reference evidence="1 2" key="1">
    <citation type="submission" date="2020-08" db="EMBL/GenBank/DDBJ databases">
        <title>Genomic Encyclopedia of Type Strains, Phase IV (KMG-IV): sequencing the most valuable type-strain genomes for metagenomic binning, comparative biology and taxonomic classification.</title>
        <authorList>
            <person name="Goeker M."/>
        </authorList>
    </citation>
    <scope>NUCLEOTIDE SEQUENCE [LARGE SCALE GENOMIC DNA]</scope>
    <source>
        <strain evidence="1 2">DSM 23868</strain>
    </source>
</reference>
<accession>A0AB34YKY7</accession>
<name>A0AB34YKY7_9HYPH</name>
<keyword evidence="2" id="KW-1185">Reference proteome</keyword>
<proteinExistence type="predicted"/>
<dbReference type="EMBL" id="JACIEX010000001">
    <property type="protein sequence ID" value="MBB4091689.1"/>
    <property type="molecule type" value="Genomic_DNA"/>
</dbReference>